<name>A0ABS8JHP9_9GAMM</name>
<gene>
    <name evidence="1" type="ORF">LK996_08595</name>
</gene>
<proteinExistence type="predicted"/>
<keyword evidence="2" id="KW-1185">Reference proteome</keyword>
<sequence>MPNQESVNLNVKFGPQPGQGWTEVIAANGQVYAFKYSGGANNNGGLETQVGQGTATINVSLSTDNRYSISDVVFTGDGNNQLTRSIGSTSAATITDINTVAETADYCVVVADSVGNTTILCDPMIKNDPKTPMAMMAQPRIVHS</sequence>
<evidence type="ECO:0000313" key="2">
    <source>
        <dbReference type="Proteomes" id="UP001165293"/>
    </source>
</evidence>
<evidence type="ECO:0000313" key="1">
    <source>
        <dbReference type="EMBL" id="MCC8363132.1"/>
    </source>
</evidence>
<comment type="caution">
    <text evidence="1">The sequence shown here is derived from an EMBL/GenBank/DDBJ whole genome shotgun (WGS) entry which is preliminary data.</text>
</comment>
<protein>
    <submittedName>
        <fullName evidence="1">Uncharacterized protein</fullName>
    </submittedName>
</protein>
<reference evidence="1" key="1">
    <citation type="submission" date="2021-10" db="EMBL/GenBank/DDBJ databases">
        <authorList>
            <person name="Lyu M."/>
            <person name="Wang X."/>
            <person name="Meng X."/>
            <person name="Xu K."/>
        </authorList>
    </citation>
    <scope>NUCLEOTIDE SEQUENCE</scope>
    <source>
        <strain evidence="1">A6</strain>
    </source>
</reference>
<dbReference type="RefSeq" id="WP_230526680.1">
    <property type="nucleotide sequence ID" value="NZ_JAJGAK010000001.1"/>
</dbReference>
<accession>A0ABS8JHP9</accession>
<dbReference type="EMBL" id="JAJGAK010000001">
    <property type="protein sequence ID" value="MCC8363132.1"/>
    <property type="molecule type" value="Genomic_DNA"/>
</dbReference>
<organism evidence="1 2">
    <name type="scientific">Noviluteimonas lactosilytica</name>
    <dbReference type="NCBI Taxonomy" id="2888523"/>
    <lineage>
        <taxon>Bacteria</taxon>
        <taxon>Pseudomonadati</taxon>
        <taxon>Pseudomonadota</taxon>
        <taxon>Gammaproteobacteria</taxon>
        <taxon>Lysobacterales</taxon>
        <taxon>Lysobacteraceae</taxon>
        <taxon>Noviluteimonas</taxon>
    </lineage>
</organism>
<dbReference type="Proteomes" id="UP001165293">
    <property type="component" value="Unassembled WGS sequence"/>
</dbReference>